<organism evidence="1 2">
    <name type="scientific">Sphingomonas aerophila</name>
    <dbReference type="NCBI Taxonomy" id="1344948"/>
    <lineage>
        <taxon>Bacteria</taxon>
        <taxon>Pseudomonadati</taxon>
        <taxon>Pseudomonadota</taxon>
        <taxon>Alphaproteobacteria</taxon>
        <taxon>Sphingomonadales</taxon>
        <taxon>Sphingomonadaceae</taxon>
        <taxon>Sphingomonas</taxon>
    </lineage>
</organism>
<evidence type="ECO:0000313" key="2">
    <source>
        <dbReference type="Proteomes" id="UP000546200"/>
    </source>
</evidence>
<dbReference type="AlphaFoldDB" id="A0A7W9ET31"/>
<dbReference type="EMBL" id="JACIJK010000002">
    <property type="protein sequence ID" value="MBB5713751.1"/>
    <property type="molecule type" value="Genomic_DNA"/>
</dbReference>
<comment type="caution">
    <text evidence="1">The sequence shown here is derived from an EMBL/GenBank/DDBJ whole genome shotgun (WGS) entry which is preliminary data.</text>
</comment>
<protein>
    <submittedName>
        <fullName evidence="1">Uncharacterized protein</fullName>
    </submittedName>
</protein>
<keyword evidence="2" id="KW-1185">Reference proteome</keyword>
<dbReference type="Proteomes" id="UP000546200">
    <property type="component" value="Unassembled WGS sequence"/>
</dbReference>
<evidence type="ECO:0000313" key="1">
    <source>
        <dbReference type="EMBL" id="MBB5713751.1"/>
    </source>
</evidence>
<sequence length="49" mass="5334">MSRSSIFYALICLGLIALYASAARNGYSPFAQAGARPFFFYGSRGPTHK</sequence>
<gene>
    <name evidence="1" type="ORF">FHS94_000574</name>
</gene>
<accession>A0A7W9ET31</accession>
<name>A0A7W9ET31_9SPHN</name>
<reference evidence="1 2" key="1">
    <citation type="submission" date="2020-08" db="EMBL/GenBank/DDBJ databases">
        <title>Genomic Encyclopedia of Type Strains, Phase IV (KMG-IV): sequencing the most valuable type-strain genomes for metagenomic binning, comparative biology and taxonomic classification.</title>
        <authorList>
            <person name="Goeker M."/>
        </authorList>
    </citation>
    <scope>NUCLEOTIDE SEQUENCE [LARGE SCALE GENOMIC DNA]</scope>
    <source>
        <strain evidence="1 2">DSM 100044</strain>
    </source>
</reference>
<proteinExistence type="predicted"/>
<dbReference type="RefSeq" id="WP_184054476.1">
    <property type="nucleotide sequence ID" value="NZ_JACIJK010000002.1"/>
</dbReference>